<comment type="pathway">
    <text evidence="2">Cofactor biosynthesis; thiamine diphosphate biosynthesis.</text>
</comment>
<feature type="domain" description="Thiamine phosphate synthase/TenI" evidence="4">
    <location>
        <begin position="2"/>
        <end position="151"/>
    </location>
</feature>
<dbReference type="PANTHER" id="PTHR20857">
    <property type="entry name" value="THIAMINE-PHOSPHATE PYROPHOSPHORYLASE"/>
    <property type="match status" value="1"/>
</dbReference>
<comment type="function">
    <text evidence="1">Condenses 4-methyl-5-(beta-hydroxyethyl)thiazole monophosphate (THZ-P) and 2-methyl-4-amino-5-hydroxymethyl pyrimidine pyrophosphate (HMP-PP) to form thiamine monophosphate (TMP).</text>
</comment>
<accession>A0ABQ4BYG6</accession>
<dbReference type="InterPro" id="IPR022998">
    <property type="entry name" value="ThiamineP_synth_TenI"/>
</dbReference>
<dbReference type="PANTHER" id="PTHR20857:SF15">
    <property type="entry name" value="THIAMINE-PHOSPHATE SYNTHASE"/>
    <property type="match status" value="1"/>
</dbReference>
<evidence type="ECO:0000256" key="3">
    <source>
        <dbReference type="ARBA" id="ARBA00022977"/>
    </source>
</evidence>
<dbReference type="CDD" id="cd00564">
    <property type="entry name" value="TMP_TenI"/>
    <property type="match status" value="1"/>
</dbReference>
<dbReference type="InterPro" id="IPR036206">
    <property type="entry name" value="ThiamineP_synth_sf"/>
</dbReference>
<comment type="caution">
    <text evidence="5">The sequence shown here is derived from an EMBL/GenBank/DDBJ whole genome shotgun (WGS) entry which is preliminary data.</text>
</comment>
<dbReference type="Proteomes" id="UP000624325">
    <property type="component" value="Unassembled WGS sequence"/>
</dbReference>
<name>A0ABQ4BYG6_9ACTN</name>
<protein>
    <submittedName>
        <fullName evidence="5">Thiamine-phosphate synthase</fullName>
    </submittedName>
</protein>
<keyword evidence="6" id="KW-1185">Reference proteome</keyword>
<evidence type="ECO:0000313" key="6">
    <source>
        <dbReference type="Proteomes" id="UP000624325"/>
    </source>
</evidence>
<dbReference type="Pfam" id="PF02581">
    <property type="entry name" value="TMP-TENI"/>
    <property type="match status" value="1"/>
</dbReference>
<gene>
    <name evidence="5" type="primary">thiE_2</name>
    <name evidence="5" type="ORF">Air01nite_16470</name>
</gene>
<evidence type="ECO:0000256" key="1">
    <source>
        <dbReference type="ARBA" id="ARBA00003814"/>
    </source>
</evidence>
<reference evidence="5 6" key="1">
    <citation type="submission" date="2021-01" db="EMBL/GenBank/DDBJ databases">
        <title>Whole genome shotgun sequence of Asanoa iriomotensis NBRC 100142.</title>
        <authorList>
            <person name="Komaki H."/>
            <person name="Tamura T."/>
        </authorList>
    </citation>
    <scope>NUCLEOTIDE SEQUENCE [LARGE SCALE GENOMIC DNA]</scope>
    <source>
        <strain evidence="5 6">NBRC 100142</strain>
    </source>
</reference>
<dbReference type="Gene3D" id="3.20.20.70">
    <property type="entry name" value="Aldolase class I"/>
    <property type="match status" value="1"/>
</dbReference>
<organism evidence="5 6">
    <name type="scientific">Asanoa iriomotensis</name>
    <dbReference type="NCBI Taxonomy" id="234613"/>
    <lineage>
        <taxon>Bacteria</taxon>
        <taxon>Bacillati</taxon>
        <taxon>Actinomycetota</taxon>
        <taxon>Actinomycetes</taxon>
        <taxon>Micromonosporales</taxon>
        <taxon>Micromonosporaceae</taxon>
        <taxon>Asanoa</taxon>
    </lineage>
</organism>
<dbReference type="EMBL" id="BONC01000008">
    <property type="protein sequence ID" value="GIF55552.1"/>
    <property type="molecule type" value="Genomic_DNA"/>
</dbReference>
<dbReference type="InterPro" id="IPR013785">
    <property type="entry name" value="Aldolase_TIM"/>
</dbReference>
<proteinExistence type="predicted"/>
<sequence length="172" mass="17385">MATVAAAVEAGARAVMLREKDLPAAERAVLARALRRILSPVDGTLIVAGGGADAVHLAARDAFPAQRPALVGRSCHDEAELAAATAEGCDYVTLSPVFPTPSKPGYGPALGVDGLAALTAGAPPVYALGGVLPSSVKACRAAGAYGIAVMGPVMRDPEVVRSYVDALEEEKP</sequence>
<evidence type="ECO:0000256" key="2">
    <source>
        <dbReference type="ARBA" id="ARBA00004948"/>
    </source>
</evidence>
<keyword evidence="3" id="KW-0784">Thiamine biosynthesis</keyword>
<evidence type="ECO:0000313" key="5">
    <source>
        <dbReference type="EMBL" id="GIF55552.1"/>
    </source>
</evidence>
<dbReference type="SUPFAM" id="SSF51391">
    <property type="entry name" value="Thiamin phosphate synthase"/>
    <property type="match status" value="1"/>
</dbReference>
<evidence type="ECO:0000259" key="4">
    <source>
        <dbReference type="Pfam" id="PF02581"/>
    </source>
</evidence>